<sequence>MACKVEELRQIPLFALLDEEEIGVLAAQVEIKKFAARQRIYKLGEPGKHAYVMMSGVVRVTTVDRDHQEVLVDEPRDGEFFGFASMLEDTPHQTTALAIEETTCVEVSRDDIAALLQQKPMAGMDMLTVVSRQFHASQELVRLRANRNSNDVIEEEMSFGDRIADTVARFGGSWTFIILFGAVLLVYAAANIILRGRAWDPYPFILLNLFLSMLAAIQAPVIMMSQNRQDTKDRVRGELDYDVNLRAESEIQNLSGKLNMLTEKIGDVDDLLREHLKLKEHLPGR</sequence>
<organism evidence="3">
    <name type="scientific">Tunturiibacter empetritectus</name>
    <dbReference type="NCBI Taxonomy" id="3069691"/>
    <lineage>
        <taxon>Bacteria</taxon>
        <taxon>Pseudomonadati</taxon>
        <taxon>Acidobacteriota</taxon>
        <taxon>Terriglobia</taxon>
        <taxon>Terriglobales</taxon>
        <taxon>Acidobacteriaceae</taxon>
        <taxon>Tunturiibacter</taxon>
    </lineage>
</organism>
<protein>
    <submittedName>
        <fullName evidence="3">DUF1003 domain-containing protein</fullName>
    </submittedName>
</protein>
<evidence type="ECO:0000256" key="1">
    <source>
        <dbReference type="SAM" id="Phobius"/>
    </source>
</evidence>
<evidence type="ECO:0000313" key="3">
    <source>
        <dbReference type="EMBL" id="XCB28546.1"/>
    </source>
</evidence>
<reference evidence="3" key="1">
    <citation type="submission" date="2023-08" db="EMBL/GenBank/DDBJ databases">
        <authorList>
            <person name="Messyasz A."/>
            <person name="Mannisto M.K."/>
            <person name="Kerkhof L.J."/>
            <person name="Haggblom M."/>
        </authorList>
    </citation>
    <scope>NUCLEOTIDE SEQUENCE</scope>
    <source>
        <strain evidence="3">M8UP23</strain>
    </source>
</reference>
<evidence type="ECO:0000259" key="2">
    <source>
        <dbReference type="PROSITE" id="PS50042"/>
    </source>
</evidence>
<gene>
    <name evidence="3" type="ORF">RBB75_09535</name>
</gene>
<keyword evidence="1" id="KW-0812">Transmembrane</keyword>
<dbReference type="EMBL" id="CP132932">
    <property type="protein sequence ID" value="XCB28546.1"/>
    <property type="molecule type" value="Genomic_DNA"/>
</dbReference>
<dbReference type="PANTHER" id="PTHR41386:SF1">
    <property type="entry name" value="MEMBRANE PROTEIN"/>
    <property type="match status" value="1"/>
</dbReference>
<dbReference type="PROSITE" id="PS50042">
    <property type="entry name" value="CNMP_BINDING_3"/>
    <property type="match status" value="1"/>
</dbReference>
<proteinExistence type="predicted"/>
<dbReference type="Pfam" id="PF06210">
    <property type="entry name" value="DUF1003"/>
    <property type="match status" value="1"/>
</dbReference>
<dbReference type="RefSeq" id="WP_353070295.1">
    <property type="nucleotide sequence ID" value="NZ_CP132932.1"/>
</dbReference>
<dbReference type="InterPro" id="IPR014710">
    <property type="entry name" value="RmlC-like_jellyroll"/>
</dbReference>
<dbReference type="SMART" id="SM00100">
    <property type="entry name" value="cNMP"/>
    <property type="match status" value="1"/>
</dbReference>
<dbReference type="AlphaFoldDB" id="A0AAU7ZHR0"/>
<dbReference type="Gene3D" id="2.60.120.10">
    <property type="entry name" value="Jelly Rolls"/>
    <property type="match status" value="1"/>
</dbReference>
<dbReference type="InterPro" id="IPR010406">
    <property type="entry name" value="DUF1003"/>
</dbReference>
<dbReference type="InterPro" id="IPR018490">
    <property type="entry name" value="cNMP-bd_dom_sf"/>
</dbReference>
<feature type="transmembrane region" description="Helical" evidence="1">
    <location>
        <begin position="167"/>
        <end position="190"/>
    </location>
</feature>
<dbReference type="Pfam" id="PF00027">
    <property type="entry name" value="cNMP_binding"/>
    <property type="match status" value="1"/>
</dbReference>
<dbReference type="PANTHER" id="PTHR41386">
    <property type="entry name" value="INTEGRAL MEMBRANE PROTEIN-RELATED"/>
    <property type="match status" value="1"/>
</dbReference>
<keyword evidence="1" id="KW-1133">Transmembrane helix</keyword>
<feature type="transmembrane region" description="Helical" evidence="1">
    <location>
        <begin position="202"/>
        <end position="224"/>
    </location>
</feature>
<feature type="domain" description="Cyclic nucleotide-binding" evidence="2">
    <location>
        <begin position="13"/>
        <end position="116"/>
    </location>
</feature>
<dbReference type="SUPFAM" id="SSF51206">
    <property type="entry name" value="cAMP-binding domain-like"/>
    <property type="match status" value="1"/>
</dbReference>
<dbReference type="CDD" id="cd00038">
    <property type="entry name" value="CAP_ED"/>
    <property type="match status" value="1"/>
</dbReference>
<dbReference type="InterPro" id="IPR000595">
    <property type="entry name" value="cNMP-bd_dom"/>
</dbReference>
<reference evidence="3" key="2">
    <citation type="journal article" date="2024" name="Environ. Microbiol.">
        <title>Genome analysis and description of Tunturibacter gen. nov. expands the diversity of Terriglobia in tundra soils.</title>
        <authorList>
            <person name="Messyasz A."/>
            <person name="Mannisto M.K."/>
            <person name="Kerkhof L.J."/>
            <person name="Haggblom M.M."/>
        </authorList>
    </citation>
    <scope>NUCLEOTIDE SEQUENCE</scope>
    <source>
        <strain evidence="3">M8UP23</strain>
    </source>
</reference>
<accession>A0AAU7ZHR0</accession>
<name>A0AAU7ZHR0_9BACT</name>
<keyword evidence="1" id="KW-0472">Membrane</keyword>
<dbReference type="KEGG" id="temp:RBB75_09535"/>